<gene>
    <name evidence="2" type="ORF">VSP0166_LOCUS13979</name>
</gene>
<organism evidence="2">
    <name type="scientific">Vannella robusta</name>
    <dbReference type="NCBI Taxonomy" id="1487602"/>
    <lineage>
        <taxon>Eukaryota</taxon>
        <taxon>Amoebozoa</taxon>
        <taxon>Discosea</taxon>
        <taxon>Flabellinia</taxon>
        <taxon>Vannellidae</taxon>
        <taxon>Vannella</taxon>
    </lineage>
</organism>
<dbReference type="InterPro" id="IPR002710">
    <property type="entry name" value="Dilute_dom"/>
</dbReference>
<dbReference type="AlphaFoldDB" id="A0A7S4MNB2"/>
<proteinExistence type="predicted"/>
<feature type="domain" description="Dilute" evidence="1">
    <location>
        <begin position="1"/>
        <end position="191"/>
    </location>
</feature>
<protein>
    <recommendedName>
        <fullName evidence="1">Dilute domain-containing protein</fullName>
    </recommendedName>
</protein>
<reference evidence="2" key="1">
    <citation type="submission" date="2021-01" db="EMBL/GenBank/DDBJ databases">
        <authorList>
            <person name="Corre E."/>
            <person name="Pelletier E."/>
            <person name="Niang G."/>
            <person name="Scheremetjew M."/>
            <person name="Finn R."/>
            <person name="Kale V."/>
            <person name="Holt S."/>
            <person name="Cochrane G."/>
            <person name="Meng A."/>
            <person name="Brown T."/>
            <person name="Cohen L."/>
        </authorList>
    </citation>
    <scope>NUCLEOTIDE SEQUENCE</scope>
    <source>
        <strain evidence="2">DIVA3 518/3/11/1/6</strain>
    </source>
</reference>
<sequence>MEKQLYDIVEEIVESILSFTYRKLDATFSTVTSSTEFPKGLADEWRNVLAMLITFTKGFPWITSSLCQQLIEFCLVYINRKIFNWLLVIPKLCTGASGITIKYSFSQLLDWVAAASSVDKEIYEEQCNQILHAVNLFFCITNPAVLENSDFLPNMYLHLSPAEVNRLAQNMAKSTKVTDAVLLELSKNAEEDPKPHAVSAREILNHFLTQRS</sequence>
<dbReference type="PROSITE" id="PS51126">
    <property type="entry name" value="DILUTE"/>
    <property type="match status" value="1"/>
</dbReference>
<dbReference type="EMBL" id="HBKP01019744">
    <property type="protein sequence ID" value="CAE2232665.1"/>
    <property type="molecule type" value="Transcribed_RNA"/>
</dbReference>
<name>A0A7S4MNB2_9EUKA</name>
<evidence type="ECO:0000313" key="2">
    <source>
        <dbReference type="EMBL" id="CAE2232665.1"/>
    </source>
</evidence>
<accession>A0A7S4MNB2</accession>
<evidence type="ECO:0000259" key="1">
    <source>
        <dbReference type="PROSITE" id="PS51126"/>
    </source>
</evidence>
<dbReference type="Pfam" id="PF01843">
    <property type="entry name" value="DIL"/>
    <property type="match status" value="1"/>
</dbReference>